<feature type="signal peptide" evidence="2">
    <location>
        <begin position="1"/>
        <end position="22"/>
    </location>
</feature>
<dbReference type="AlphaFoldDB" id="A0A933IBF7"/>
<dbReference type="EMBL" id="JACQXR010000118">
    <property type="protein sequence ID" value="MBI4727350.1"/>
    <property type="molecule type" value="Genomic_DNA"/>
</dbReference>
<evidence type="ECO:0000313" key="4">
    <source>
        <dbReference type="EMBL" id="MBI4727350.1"/>
    </source>
</evidence>
<keyword evidence="2" id="KW-0732">Signal</keyword>
<sequence>MKHKILLAVALPLLLAGCFGNKQEVQKPLGEPVAEAPAKTPFPEQPPVPAPAPQDNSGMTVLSGSKGPVQQVYGWRVQLFVSGSIENARRVAEEARWKFEDQQIYISESLPYYKVQAGNCLTRQDADNLKTRAKVLGYQGSFVVEMDLTR</sequence>
<feature type="compositionally biased region" description="Pro residues" evidence="1">
    <location>
        <begin position="43"/>
        <end position="52"/>
    </location>
</feature>
<dbReference type="InterPro" id="IPR036680">
    <property type="entry name" value="SPOR-like_sf"/>
</dbReference>
<dbReference type="SUPFAM" id="SSF110997">
    <property type="entry name" value="Sporulation related repeat"/>
    <property type="match status" value="1"/>
</dbReference>
<name>A0A933IBF7_UNCT6</name>
<proteinExistence type="predicted"/>
<evidence type="ECO:0000313" key="5">
    <source>
        <dbReference type="Proteomes" id="UP000736328"/>
    </source>
</evidence>
<gene>
    <name evidence="4" type="ORF">HY768_09070</name>
</gene>
<evidence type="ECO:0000256" key="1">
    <source>
        <dbReference type="SAM" id="MobiDB-lite"/>
    </source>
</evidence>
<feature type="chain" id="PRO_5037367010" evidence="2">
    <location>
        <begin position="23"/>
        <end position="150"/>
    </location>
</feature>
<dbReference type="InterPro" id="IPR007730">
    <property type="entry name" value="SPOR-like_dom"/>
</dbReference>
<organism evidence="4 5">
    <name type="scientific">candidate division TA06 bacterium</name>
    <dbReference type="NCBI Taxonomy" id="2250710"/>
    <lineage>
        <taxon>Bacteria</taxon>
        <taxon>Bacteria division TA06</taxon>
    </lineage>
</organism>
<dbReference type="Gene3D" id="3.30.70.1070">
    <property type="entry name" value="Sporulation related repeat"/>
    <property type="match status" value="1"/>
</dbReference>
<feature type="region of interest" description="Disordered" evidence="1">
    <location>
        <begin position="30"/>
        <end position="65"/>
    </location>
</feature>
<evidence type="ECO:0000259" key="3">
    <source>
        <dbReference type="PROSITE" id="PS51724"/>
    </source>
</evidence>
<evidence type="ECO:0000256" key="2">
    <source>
        <dbReference type="SAM" id="SignalP"/>
    </source>
</evidence>
<protein>
    <submittedName>
        <fullName evidence="4">SPOR domain-containing protein</fullName>
    </submittedName>
</protein>
<dbReference type="Pfam" id="PF05036">
    <property type="entry name" value="SPOR"/>
    <property type="match status" value="1"/>
</dbReference>
<reference evidence="4" key="1">
    <citation type="submission" date="2020-07" db="EMBL/GenBank/DDBJ databases">
        <title>Huge and variable diversity of episymbiotic CPR bacteria and DPANN archaea in groundwater ecosystems.</title>
        <authorList>
            <person name="He C.Y."/>
            <person name="Keren R."/>
            <person name="Whittaker M."/>
            <person name="Farag I.F."/>
            <person name="Doudna J."/>
            <person name="Cate J.H.D."/>
            <person name="Banfield J.F."/>
        </authorList>
    </citation>
    <scope>NUCLEOTIDE SEQUENCE</scope>
    <source>
        <strain evidence="4">NC_groundwater_1520_Pr4_B-0.1um_53_5</strain>
    </source>
</reference>
<comment type="caution">
    <text evidence="4">The sequence shown here is derived from an EMBL/GenBank/DDBJ whole genome shotgun (WGS) entry which is preliminary data.</text>
</comment>
<dbReference type="PROSITE" id="PS51257">
    <property type="entry name" value="PROKAR_LIPOPROTEIN"/>
    <property type="match status" value="1"/>
</dbReference>
<feature type="domain" description="SPOR" evidence="3">
    <location>
        <begin position="69"/>
        <end position="145"/>
    </location>
</feature>
<accession>A0A933IBF7</accession>
<dbReference type="Proteomes" id="UP000736328">
    <property type="component" value="Unassembled WGS sequence"/>
</dbReference>
<dbReference type="PROSITE" id="PS51724">
    <property type="entry name" value="SPOR"/>
    <property type="match status" value="1"/>
</dbReference>
<dbReference type="GO" id="GO:0042834">
    <property type="term" value="F:peptidoglycan binding"/>
    <property type="evidence" value="ECO:0007669"/>
    <property type="project" value="InterPro"/>
</dbReference>